<evidence type="ECO:0000313" key="9">
    <source>
        <dbReference type="Proteomes" id="UP000231693"/>
    </source>
</evidence>
<proteinExistence type="inferred from homology"/>
<dbReference type="SMART" id="SM00226">
    <property type="entry name" value="LMWPc"/>
    <property type="match status" value="1"/>
</dbReference>
<feature type="compositionally biased region" description="Gly residues" evidence="6">
    <location>
        <begin position="174"/>
        <end position="186"/>
    </location>
</feature>
<comment type="similarity">
    <text evidence="1">Belongs to the low molecular weight phosphotyrosine protein phosphatase family.</text>
</comment>
<dbReference type="InterPro" id="IPR050438">
    <property type="entry name" value="LMW_PTPase"/>
</dbReference>
<evidence type="ECO:0000313" key="8">
    <source>
        <dbReference type="EMBL" id="PJJ69215.1"/>
    </source>
</evidence>
<reference evidence="8 9" key="1">
    <citation type="submission" date="2017-11" db="EMBL/GenBank/DDBJ databases">
        <title>Genomic Encyclopedia of Archaeal and Bacterial Type Strains, Phase II (KMG-II): From Individual Species to Whole Genera.</title>
        <authorList>
            <person name="Goeker M."/>
        </authorList>
    </citation>
    <scope>NUCLEOTIDE SEQUENCE [LARGE SCALE GENOMIC DNA]</scope>
    <source>
        <strain evidence="8 9">DSM 25478</strain>
    </source>
</reference>
<keyword evidence="4" id="KW-0904">Protein phosphatase</keyword>
<dbReference type="PANTHER" id="PTHR11717">
    <property type="entry name" value="LOW MOLECULAR WEIGHT PROTEIN TYROSINE PHOSPHATASE"/>
    <property type="match status" value="1"/>
</dbReference>
<dbReference type="GO" id="GO:0004725">
    <property type="term" value="F:protein tyrosine phosphatase activity"/>
    <property type="evidence" value="ECO:0007669"/>
    <property type="project" value="UniProtKB-EC"/>
</dbReference>
<feature type="compositionally biased region" description="Low complexity" evidence="6">
    <location>
        <begin position="187"/>
        <end position="200"/>
    </location>
</feature>
<dbReference type="InterPro" id="IPR036196">
    <property type="entry name" value="Ptyr_pPase_sf"/>
</dbReference>
<evidence type="ECO:0000256" key="2">
    <source>
        <dbReference type="ARBA" id="ARBA00013064"/>
    </source>
</evidence>
<evidence type="ECO:0000256" key="6">
    <source>
        <dbReference type="SAM" id="MobiDB-lite"/>
    </source>
</evidence>
<sequence>MFRIMTVCTGNICRSPMAEVVLRARFAEAGLGDVVVVDSTGVSDEEAGNPIDPRARAVLAERGYAVPEHTARQVLSTDLPARDLVLPMTARHARALDRLVRAAGNDGAHVRMYRTFDPTAPRLGPDDPADLLDIEDPWFGGVEDFVTCLDQVEAGAEGVVAAVVELLAAGQGSIGQGGAGQRGAGQRGADQGAAGQRGSGPALGSSGA</sequence>
<protein>
    <recommendedName>
        <fullName evidence="2">protein-tyrosine-phosphatase</fullName>
        <ecNumber evidence="2">3.1.3.48</ecNumber>
    </recommendedName>
</protein>
<feature type="domain" description="Phosphotyrosine protein phosphatase I" evidence="7">
    <location>
        <begin position="2"/>
        <end position="162"/>
    </location>
</feature>
<dbReference type="SUPFAM" id="SSF52788">
    <property type="entry name" value="Phosphotyrosine protein phosphatases I"/>
    <property type="match status" value="1"/>
</dbReference>
<evidence type="ECO:0000256" key="3">
    <source>
        <dbReference type="ARBA" id="ARBA00022801"/>
    </source>
</evidence>
<dbReference type="Gene3D" id="3.40.50.2300">
    <property type="match status" value="1"/>
</dbReference>
<dbReference type="PRINTS" id="PR00719">
    <property type="entry name" value="LMWPTPASE"/>
</dbReference>
<feature type="active site" description="Proton donor" evidence="5">
    <location>
        <position position="136"/>
    </location>
</feature>
<accession>A0A2M9CCV1</accession>
<feature type="active site" description="Nucleophile" evidence="5">
    <location>
        <position position="8"/>
    </location>
</feature>
<feature type="active site" evidence="5">
    <location>
        <position position="14"/>
    </location>
</feature>
<organism evidence="8 9">
    <name type="scientific">Sediminihabitans luteus</name>
    <dbReference type="NCBI Taxonomy" id="1138585"/>
    <lineage>
        <taxon>Bacteria</taxon>
        <taxon>Bacillati</taxon>
        <taxon>Actinomycetota</taxon>
        <taxon>Actinomycetes</taxon>
        <taxon>Micrococcales</taxon>
        <taxon>Cellulomonadaceae</taxon>
        <taxon>Sediminihabitans</taxon>
    </lineage>
</organism>
<dbReference type="Pfam" id="PF01451">
    <property type="entry name" value="LMWPc"/>
    <property type="match status" value="1"/>
</dbReference>
<comment type="caution">
    <text evidence="8">The sequence shown here is derived from an EMBL/GenBank/DDBJ whole genome shotgun (WGS) entry which is preliminary data.</text>
</comment>
<name>A0A2M9CCV1_9CELL</name>
<evidence type="ECO:0000256" key="1">
    <source>
        <dbReference type="ARBA" id="ARBA00011063"/>
    </source>
</evidence>
<feature type="region of interest" description="Disordered" evidence="6">
    <location>
        <begin position="174"/>
        <end position="208"/>
    </location>
</feature>
<keyword evidence="3" id="KW-0378">Hydrolase</keyword>
<gene>
    <name evidence="8" type="ORF">CLV28_2678</name>
</gene>
<dbReference type="CDD" id="cd16343">
    <property type="entry name" value="LMWPTP"/>
    <property type="match status" value="1"/>
</dbReference>
<evidence type="ECO:0000256" key="5">
    <source>
        <dbReference type="PIRSR" id="PIRSR617867-1"/>
    </source>
</evidence>
<dbReference type="InterPro" id="IPR023485">
    <property type="entry name" value="Ptyr_pPase"/>
</dbReference>
<dbReference type="Proteomes" id="UP000231693">
    <property type="component" value="Unassembled WGS sequence"/>
</dbReference>
<dbReference type="EMBL" id="PGFE01000005">
    <property type="protein sequence ID" value="PJJ69215.1"/>
    <property type="molecule type" value="Genomic_DNA"/>
</dbReference>
<dbReference type="InterPro" id="IPR017867">
    <property type="entry name" value="Tyr_phospatase_low_mol_wt"/>
</dbReference>
<dbReference type="PANTHER" id="PTHR11717:SF7">
    <property type="entry name" value="LOW MOLECULAR WEIGHT PHOSPHOTYROSINE PROTEIN PHOSPHATASE"/>
    <property type="match status" value="1"/>
</dbReference>
<evidence type="ECO:0000256" key="4">
    <source>
        <dbReference type="ARBA" id="ARBA00022912"/>
    </source>
</evidence>
<dbReference type="RefSeq" id="WP_308440379.1">
    <property type="nucleotide sequence ID" value="NZ_BOOX01000005.1"/>
</dbReference>
<evidence type="ECO:0000259" key="7">
    <source>
        <dbReference type="SMART" id="SM00226"/>
    </source>
</evidence>
<dbReference type="EC" id="3.1.3.48" evidence="2"/>
<dbReference type="AlphaFoldDB" id="A0A2M9CCV1"/>
<keyword evidence="9" id="KW-1185">Reference proteome</keyword>